<sequence length="52" mass="6139">MKPETISSLCTGFLFVVFYAFDFPRWFIVSWLVAGLIIMLYFSIRDQQKKGK</sequence>
<dbReference type="EMBL" id="JAERKF010000010">
    <property type="protein sequence ID" value="MBS1010981.1"/>
    <property type="molecule type" value="Genomic_DNA"/>
</dbReference>
<evidence type="ECO:0000313" key="1">
    <source>
        <dbReference type="EMBL" id="MBS1010981.1"/>
    </source>
</evidence>
<reference evidence="1" key="2">
    <citation type="submission" date="2022-09" db="EMBL/GenBank/DDBJ databases">
        <title>Genome-inferred correspondence between phylogeny and metabolic traits in the wild Drosophila gut microbiome.</title>
        <authorList>
            <person name="Bueno E."/>
            <person name="Blow F."/>
            <person name="Douglas A.E."/>
        </authorList>
    </citation>
    <scope>NUCLEOTIDE SEQUENCE</scope>
    <source>
        <strain evidence="1">Dm-2019-70</strain>
    </source>
</reference>
<proteinExistence type="predicted"/>
<comment type="caution">
    <text evidence="1">The sequence shown here is derived from an EMBL/GenBank/DDBJ whole genome shotgun (WGS) entry which is preliminary data.</text>
</comment>
<protein>
    <submittedName>
        <fullName evidence="1">Uncharacterized protein</fullName>
    </submittedName>
</protein>
<dbReference type="Proteomes" id="UP000676478">
    <property type="component" value="Unassembled WGS sequence"/>
</dbReference>
<dbReference type="RefSeq" id="WP_155278312.1">
    <property type="nucleotide sequence ID" value="NZ_BEWS01000010.1"/>
</dbReference>
<organism evidence="1 2">
    <name type="scientific">Levilactobacillus brevis</name>
    <name type="common">Lactobacillus brevis</name>
    <dbReference type="NCBI Taxonomy" id="1580"/>
    <lineage>
        <taxon>Bacteria</taxon>
        <taxon>Bacillati</taxon>
        <taxon>Bacillota</taxon>
        <taxon>Bacilli</taxon>
        <taxon>Lactobacillales</taxon>
        <taxon>Lactobacillaceae</taxon>
        <taxon>Levilactobacillus</taxon>
    </lineage>
</organism>
<reference evidence="1" key="1">
    <citation type="submission" date="2020-12" db="EMBL/GenBank/DDBJ databases">
        <authorList>
            <person name="Mcmullen J.G."/>
        </authorList>
    </citation>
    <scope>NUCLEOTIDE SEQUENCE</scope>
    <source>
        <strain evidence="1">Dm-2019-70</strain>
    </source>
</reference>
<dbReference type="AlphaFoldDB" id="A0A378HK93"/>
<accession>A0A378HK93</accession>
<name>A0A378HK93_LEVBR</name>
<gene>
    <name evidence="1" type="ORF">JK167_09080</name>
</gene>
<evidence type="ECO:0000313" key="2">
    <source>
        <dbReference type="Proteomes" id="UP000676478"/>
    </source>
</evidence>